<evidence type="ECO:0000313" key="2">
    <source>
        <dbReference type="Proteomes" id="UP000005267"/>
    </source>
</evidence>
<dbReference type="Proteomes" id="UP000005267">
    <property type="component" value="Chromosome"/>
</dbReference>
<dbReference type="KEGG" id="aka:TKWG_21210"/>
<organism evidence="1 2">
    <name type="scientific">Advenella kashmirensis (strain DSM 17095 / LMG 22695 / WT001)</name>
    <name type="common">Tetrathiobacter kashmirensis</name>
    <dbReference type="NCBI Taxonomy" id="1036672"/>
    <lineage>
        <taxon>Bacteria</taxon>
        <taxon>Pseudomonadati</taxon>
        <taxon>Pseudomonadota</taxon>
        <taxon>Betaproteobacteria</taxon>
        <taxon>Burkholderiales</taxon>
        <taxon>Alcaligenaceae</taxon>
    </lineage>
</organism>
<dbReference type="RefSeq" id="WP_014752036.1">
    <property type="nucleotide sequence ID" value="NC_017964.1"/>
</dbReference>
<gene>
    <name evidence="1" type="ordered locus">TKWG_21210</name>
</gene>
<reference evidence="2" key="2">
    <citation type="journal article" date="2013" name="PLoS ONE">
        <title>Genome implosion elicits host-confinement in Alcaligenaceae: evidence from the comparative genomics of Tetrathiobacter kashmirensis, a pathogen in the making.</title>
        <authorList>
            <person name="Ghosh W."/>
            <person name="Alam M."/>
            <person name="Roy C."/>
            <person name="Pyne P."/>
            <person name="George A."/>
            <person name="Chakraborty R."/>
            <person name="Majumder S."/>
            <person name="Agarwal A."/>
            <person name="Chakraborty S."/>
            <person name="Majumdar S."/>
            <person name="Gupta S.K."/>
        </authorList>
    </citation>
    <scope>NUCLEOTIDE SEQUENCE [LARGE SCALE GENOMIC DNA]</scope>
    <source>
        <strain evidence="2">WT001</strain>
    </source>
</reference>
<dbReference type="AlphaFoldDB" id="I3UG07"/>
<protein>
    <submittedName>
        <fullName evidence="1">Uncharacterized protein</fullName>
    </submittedName>
</protein>
<evidence type="ECO:0000313" key="1">
    <source>
        <dbReference type="EMBL" id="AFK63945.1"/>
    </source>
</evidence>
<accession>I3UG07</accession>
<sequence>MKSFPIFRIHPLIRSLPFSDELLAEINADSDFLSFLEFYSLPFGYDEFFHFKNYIQERNVTAILEEAPKSESSKIELRLIGAVKHTFAYGRLLTTLAGRGDLNALEIPHLFESEDDLNATFSLLKAHRYKNVDQLLRSVIELAVRHAYFSLENSFSSENHKTKSLSITNDRDGLVTKLISKKLLNNNEGKFIIALYRRLSIAIHSGYRYLTYPEEPVNQNKLFLQSLSNMQDVSLACIYIILNMMRVDLNNNIYRYRERDAFTRSKAKYV</sequence>
<keyword evidence="2" id="KW-1185">Reference proteome</keyword>
<name>I3UG07_ADVKW</name>
<dbReference type="HOGENOM" id="CLU_1029091_0_0_4"/>
<dbReference type="EMBL" id="CP003555">
    <property type="protein sequence ID" value="AFK63945.1"/>
    <property type="molecule type" value="Genomic_DNA"/>
</dbReference>
<proteinExistence type="predicted"/>
<reference evidence="1 2" key="1">
    <citation type="journal article" date="2011" name="J. Bacteriol.">
        <title>Whole-genome shotgun sequencing of the sulfur-oxidizing chemoautotroph Tetrathiobacter kashmirensis.</title>
        <authorList>
            <person name="Ghosh W."/>
            <person name="George A."/>
            <person name="Agarwal A."/>
            <person name="Raj P."/>
            <person name="Alam M."/>
            <person name="Pyne P."/>
            <person name="Das Gupta S.K."/>
        </authorList>
    </citation>
    <scope>NUCLEOTIDE SEQUENCE [LARGE SCALE GENOMIC DNA]</scope>
    <source>
        <strain evidence="1 2">WT001</strain>
    </source>
</reference>